<feature type="compositionally biased region" description="Polar residues" evidence="2">
    <location>
        <begin position="491"/>
        <end position="507"/>
    </location>
</feature>
<evidence type="ECO:0000256" key="2">
    <source>
        <dbReference type="SAM" id="MobiDB-lite"/>
    </source>
</evidence>
<feature type="domain" description="CCHC-type" evidence="3">
    <location>
        <begin position="375"/>
        <end position="389"/>
    </location>
</feature>
<dbReference type="AlphaFoldDB" id="A0ABD3H295"/>
<dbReference type="PROSITE" id="PS50158">
    <property type="entry name" value="ZF_CCHC"/>
    <property type="match status" value="1"/>
</dbReference>
<dbReference type="GO" id="GO:0008270">
    <property type="term" value="F:zinc ion binding"/>
    <property type="evidence" value="ECO:0007669"/>
    <property type="project" value="UniProtKB-KW"/>
</dbReference>
<feature type="region of interest" description="Disordered" evidence="2">
    <location>
        <begin position="399"/>
        <end position="612"/>
    </location>
</feature>
<keyword evidence="5" id="KW-1185">Reference proteome</keyword>
<dbReference type="Pfam" id="PF14111">
    <property type="entry name" value="DUF4283"/>
    <property type="match status" value="1"/>
</dbReference>
<dbReference type="PANTHER" id="PTHR31286:SF180">
    <property type="entry name" value="OS10G0362600 PROTEIN"/>
    <property type="match status" value="1"/>
</dbReference>
<feature type="compositionally biased region" description="Polar residues" evidence="2">
    <location>
        <begin position="602"/>
        <end position="612"/>
    </location>
</feature>
<organism evidence="4 5">
    <name type="scientific">Riccia sorocarpa</name>
    <dbReference type="NCBI Taxonomy" id="122646"/>
    <lineage>
        <taxon>Eukaryota</taxon>
        <taxon>Viridiplantae</taxon>
        <taxon>Streptophyta</taxon>
        <taxon>Embryophyta</taxon>
        <taxon>Marchantiophyta</taxon>
        <taxon>Marchantiopsida</taxon>
        <taxon>Marchantiidae</taxon>
        <taxon>Marchantiales</taxon>
        <taxon>Ricciaceae</taxon>
        <taxon>Riccia</taxon>
    </lineage>
</organism>
<dbReference type="Proteomes" id="UP001633002">
    <property type="component" value="Unassembled WGS sequence"/>
</dbReference>
<feature type="compositionally biased region" description="Basic residues" evidence="2">
    <location>
        <begin position="525"/>
        <end position="540"/>
    </location>
</feature>
<accession>A0ABD3H295</accession>
<dbReference type="EMBL" id="JBJQOH010000006">
    <property type="protein sequence ID" value="KAL3684532.1"/>
    <property type="molecule type" value="Genomic_DNA"/>
</dbReference>
<feature type="region of interest" description="Disordered" evidence="2">
    <location>
        <begin position="13"/>
        <end position="128"/>
    </location>
</feature>
<keyword evidence="1" id="KW-0863">Zinc-finger</keyword>
<evidence type="ECO:0000256" key="1">
    <source>
        <dbReference type="PROSITE-ProRule" id="PRU00047"/>
    </source>
</evidence>
<feature type="compositionally biased region" description="Polar residues" evidence="2">
    <location>
        <begin position="16"/>
        <end position="32"/>
    </location>
</feature>
<sequence>MAMEGGVRGLFETFAPYQSPQRSQETQGQNAWSRRITGLFNNDEIQGTTHSTARTPSRSTTDAWAADSQAQTKIQDQNVSLQPDPDPILPSDPFNAGIFSPNPDQQTFDGDEDEDQMAMGSGEDSEAEDNTYIALSDFDASKAQNEEYMADRQWQRRVLREVTRAFAKLPDQKSLEEEKEVEIVHCFDRQAQFRILNKKRLLEDTGVVFCTVDISPSRDAFIRWLYEEVEGKSAIQIKHVKVLAPRHFLVILFSTQDRNGVLAGGPYYLRRRMVYTTPWEPGFDTNKVLTKKMACWLDLKNVDPLIEDEATSMLSTLGEVVRVAGVTEKQEGKFPNIRGCVLMDMTKPLPIVMKIALNNAVKRIQIQYDVLPDACYTCHTRGHFARLCPLTTKVTVATPNDLQQGDPPDESFHPVSSKSRRGEPTAAEEKDQSSSSNQFEVLADLVEGEQEQQQQDGGNGETSGTNAEEEVQENLPQEAAERDNLDLNVVVENSTGNQFPDLNSVPEQSVREQIIKQNALEKQMRKDRKKAKKKEARRRRAEKDSPGEPQKHTEEGPGSDPDSDQQESSDDDPLQDSRLWQTGSKKKPKGQGDTMDADTRWSGGQQQNRPTE</sequence>
<comment type="caution">
    <text evidence="4">The sequence shown here is derived from an EMBL/GenBank/DDBJ whole genome shotgun (WGS) entry which is preliminary data.</text>
</comment>
<evidence type="ECO:0000313" key="4">
    <source>
        <dbReference type="EMBL" id="KAL3684532.1"/>
    </source>
</evidence>
<dbReference type="SUPFAM" id="SSF57756">
    <property type="entry name" value="Retrovirus zinc finger-like domains"/>
    <property type="match status" value="1"/>
</dbReference>
<feature type="compositionally biased region" description="Basic and acidic residues" evidence="2">
    <location>
        <begin position="541"/>
        <end position="555"/>
    </location>
</feature>
<reference evidence="4 5" key="1">
    <citation type="submission" date="2024-09" db="EMBL/GenBank/DDBJ databases">
        <title>Chromosome-scale assembly of Riccia sorocarpa.</title>
        <authorList>
            <person name="Paukszto L."/>
        </authorList>
    </citation>
    <scope>NUCLEOTIDE SEQUENCE [LARGE SCALE GENOMIC DNA]</scope>
    <source>
        <strain evidence="4">LP-2024</strain>
        <tissue evidence="4">Aerial parts of the thallus</tissue>
    </source>
</reference>
<proteinExistence type="predicted"/>
<dbReference type="PANTHER" id="PTHR31286">
    <property type="entry name" value="GLYCINE-RICH CELL WALL STRUCTURAL PROTEIN 1.8-LIKE"/>
    <property type="match status" value="1"/>
</dbReference>
<dbReference type="InterPro" id="IPR036875">
    <property type="entry name" value="Znf_CCHC_sf"/>
</dbReference>
<dbReference type="InterPro" id="IPR025558">
    <property type="entry name" value="DUF4283"/>
</dbReference>
<feature type="compositionally biased region" description="Acidic residues" evidence="2">
    <location>
        <begin position="561"/>
        <end position="574"/>
    </location>
</feature>
<keyword evidence="1" id="KW-0862">Zinc</keyword>
<keyword evidence="1" id="KW-0479">Metal-binding</keyword>
<protein>
    <recommendedName>
        <fullName evidence="3">CCHC-type domain-containing protein</fullName>
    </recommendedName>
</protein>
<feature type="compositionally biased region" description="Polar residues" evidence="2">
    <location>
        <begin position="39"/>
        <end position="81"/>
    </location>
</feature>
<name>A0ABD3H295_9MARC</name>
<dbReference type="InterPro" id="IPR040256">
    <property type="entry name" value="At4g02000-like"/>
</dbReference>
<gene>
    <name evidence="4" type="ORF">R1sor_002554</name>
</gene>
<evidence type="ECO:0000313" key="5">
    <source>
        <dbReference type="Proteomes" id="UP001633002"/>
    </source>
</evidence>
<feature type="compositionally biased region" description="Basic and acidic residues" evidence="2">
    <location>
        <begin position="420"/>
        <end position="432"/>
    </location>
</feature>
<evidence type="ECO:0000259" key="3">
    <source>
        <dbReference type="PROSITE" id="PS50158"/>
    </source>
</evidence>
<dbReference type="InterPro" id="IPR001878">
    <property type="entry name" value="Znf_CCHC"/>
</dbReference>